<dbReference type="GO" id="GO:0008233">
    <property type="term" value="F:peptidase activity"/>
    <property type="evidence" value="ECO:0007669"/>
    <property type="project" value="UniProtKB-KW"/>
</dbReference>
<sequence length="445" mass="48754">MAKTKTQYICQACGASSPKWLGKCPQCGAWNSMEETVMQTSKADKRQAAVNFDDNQTKLHQLKKVQPDSYSRIPSKIGELDRVLGGGMMPGSVVLIGGEPGIGKSTLLLQLTLQNSDKKIVYVAGEESTAQIKDRADRLGEISDNCFISTELIVENLNEQLKKEKPALIIVDSIQTLQSHNLESIPGTISQIRETAYQLINMAKYLNVPLFLVGHITKSGNIAGPKVLEHMVDTVLQFEGEHTGQLRLLRTTKNRFGSTAEIGVFEMQQNGLREVSNPSEILVQHYAEQLTGTAVAVVNEGIRPLMVEVQALVSPATYGTPQRTANGYNPKRLNMLLAVLEKRAGLKLSTRDVFVNIAGGLKIADTAIDLAMAAAIISSYLDLEISPQTCFSGEIGLAGEIRPVSRMEQRISEARRLGYKKVFTRSTNKSGSNLTDIRQLVKQLN</sequence>
<dbReference type="GO" id="GO:0005524">
    <property type="term" value="F:ATP binding"/>
    <property type="evidence" value="ECO:0007669"/>
    <property type="project" value="UniProtKB-UniRule"/>
</dbReference>
<keyword evidence="16" id="KW-1185">Reference proteome</keyword>
<keyword evidence="2 11" id="KW-0547">Nucleotide-binding</keyword>
<dbReference type="SMART" id="SM00382">
    <property type="entry name" value="AAA"/>
    <property type="match status" value="1"/>
</dbReference>
<dbReference type="InterPro" id="IPR004504">
    <property type="entry name" value="DNA_repair_RadA"/>
</dbReference>
<comment type="similarity">
    <text evidence="11 13">Belongs to the RecA family. RadA subfamily.</text>
</comment>
<dbReference type="PANTHER" id="PTHR32472:SF10">
    <property type="entry name" value="DNA REPAIR PROTEIN RADA-LIKE PROTEIN"/>
    <property type="match status" value="1"/>
</dbReference>
<feature type="region of interest" description="Lon-protease-like" evidence="11">
    <location>
        <begin position="352"/>
        <end position="445"/>
    </location>
</feature>
<evidence type="ECO:0000256" key="12">
    <source>
        <dbReference type="NCBIfam" id="TIGR00416"/>
    </source>
</evidence>
<evidence type="ECO:0000256" key="1">
    <source>
        <dbReference type="ARBA" id="ARBA00022723"/>
    </source>
</evidence>
<dbReference type="Pfam" id="PF13481">
    <property type="entry name" value="AAA_25"/>
    <property type="match status" value="1"/>
</dbReference>
<dbReference type="EMBL" id="CP013118">
    <property type="protein sequence ID" value="ALO15996.1"/>
    <property type="molecule type" value="Genomic_DNA"/>
</dbReference>
<keyword evidence="7 11" id="KW-0067">ATP-binding</keyword>
<dbReference type="AlphaFoldDB" id="A0A0S2I1T0"/>
<dbReference type="GO" id="GO:0006508">
    <property type="term" value="P:proteolysis"/>
    <property type="evidence" value="ECO:0007669"/>
    <property type="project" value="UniProtKB-KW"/>
</dbReference>
<dbReference type="PATRIC" id="fig|1307839.3.peg.2484"/>
<evidence type="ECO:0000256" key="9">
    <source>
        <dbReference type="ARBA" id="ARBA00023125"/>
    </source>
</evidence>
<organism evidence="15 16">
    <name type="scientific">Salinivirga cyanobacteriivorans</name>
    <dbReference type="NCBI Taxonomy" id="1307839"/>
    <lineage>
        <taxon>Bacteria</taxon>
        <taxon>Pseudomonadati</taxon>
        <taxon>Bacteroidota</taxon>
        <taxon>Bacteroidia</taxon>
        <taxon>Bacteroidales</taxon>
        <taxon>Salinivirgaceae</taxon>
        <taxon>Salinivirga</taxon>
    </lineage>
</organism>
<evidence type="ECO:0000313" key="15">
    <source>
        <dbReference type="EMBL" id="ALO15996.1"/>
    </source>
</evidence>
<dbReference type="SUPFAM" id="SSF54211">
    <property type="entry name" value="Ribosomal protein S5 domain 2-like"/>
    <property type="match status" value="1"/>
</dbReference>
<evidence type="ECO:0000256" key="13">
    <source>
        <dbReference type="RuleBase" id="RU003555"/>
    </source>
</evidence>
<evidence type="ECO:0000256" key="11">
    <source>
        <dbReference type="HAMAP-Rule" id="MF_01498"/>
    </source>
</evidence>
<dbReference type="STRING" id="1307839.L21SP5_02365"/>
<evidence type="ECO:0000259" key="14">
    <source>
        <dbReference type="PROSITE" id="PS50162"/>
    </source>
</evidence>
<keyword evidence="15" id="KW-0645">Protease</keyword>
<protein>
    <recommendedName>
        <fullName evidence="11 12">DNA repair protein RadA</fullName>
    </recommendedName>
</protein>
<name>A0A0S2I1T0_9BACT</name>
<keyword evidence="9 11" id="KW-0238">DNA-binding</keyword>
<reference evidence="15 16" key="1">
    <citation type="submission" date="2015-11" db="EMBL/GenBank/DDBJ databases">
        <title>Description and complete genome sequence of a novel strain predominating in hypersaline microbial mats and representing a new family of the Bacteriodetes phylum.</title>
        <authorList>
            <person name="Spring S."/>
            <person name="Bunk B."/>
            <person name="Sproer C."/>
            <person name="Klenk H.-P."/>
        </authorList>
    </citation>
    <scope>NUCLEOTIDE SEQUENCE [LARGE SCALE GENOMIC DNA]</scope>
    <source>
        <strain evidence="15 16">L21-Spi-D4</strain>
    </source>
</reference>
<dbReference type="GO" id="GO:0008270">
    <property type="term" value="F:zinc ion binding"/>
    <property type="evidence" value="ECO:0007669"/>
    <property type="project" value="UniProtKB-KW"/>
</dbReference>
<dbReference type="PANTHER" id="PTHR32472">
    <property type="entry name" value="DNA REPAIR PROTEIN RADA"/>
    <property type="match status" value="1"/>
</dbReference>
<keyword evidence="10 11" id="KW-0234">DNA repair</keyword>
<evidence type="ECO:0000313" key="16">
    <source>
        <dbReference type="Proteomes" id="UP000064893"/>
    </source>
</evidence>
<dbReference type="Gene3D" id="3.30.230.10">
    <property type="match status" value="1"/>
</dbReference>
<keyword evidence="4 13" id="KW-0863">Zinc-finger</keyword>
<proteinExistence type="inferred from homology"/>
<dbReference type="Pfam" id="PF18073">
    <property type="entry name" value="Zn_ribbon_LapB"/>
    <property type="match status" value="1"/>
</dbReference>
<dbReference type="Pfam" id="PF13541">
    <property type="entry name" value="ChlI"/>
    <property type="match status" value="1"/>
</dbReference>
<evidence type="ECO:0000256" key="7">
    <source>
        <dbReference type="ARBA" id="ARBA00022840"/>
    </source>
</evidence>
<dbReference type="InterPro" id="IPR041166">
    <property type="entry name" value="Rubredoxin_2"/>
</dbReference>
<dbReference type="InterPro" id="IPR003593">
    <property type="entry name" value="AAA+_ATPase"/>
</dbReference>
<evidence type="ECO:0000256" key="8">
    <source>
        <dbReference type="ARBA" id="ARBA00023016"/>
    </source>
</evidence>
<dbReference type="KEGG" id="blq:L21SP5_02365"/>
<dbReference type="Gene3D" id="3.40.50.300">
    <property type="entry name" value="P-loop containing nucleotide triphosphate hydrolases"/>
    <property type="match status" value="1"/>
</dbReference>
<evidence type="ECO:0000256" key="4">
    <source>
        <dbReference type="ARBA" id="ARBA00022771"/>
    </source>
</evidence>
<evidence type="ECO:0000256" key="6">
    <source>
        <dbReference type="ARBA" id="ARBA00022833"/>
    </source>
</evidence>
<dbReference type="OrthoDB" id="9803906at2"/>
<gene>
    <name evidence="15" type="primary">lon2_2</name>
    <name evidence="11" type="synonym">radA</name>
    <name evidence="15" type="ORF">L21SP5_02365</name>
</gene>
<feature type="short sequence motif" description="RadA KNRFG motif" evidence="11">
    <location>
        <begin position="253"/>
        <end position="257"/>
    </location>
</feature>
<keyword evidence="5 15" id="KW-0378">Hydrolase</keyword>
<dbReference type="FunFam" id="3.40.50.300:FF:000050">
    <property type="entry name" value="DNA repair protein RadA"/>
    <property type="match status" value="1"/>
</dbReference>
<keyword evidence="3 11" id="KW-0227">DNA damage</keyword>
<keyword evidence="8 11" id="KW-0346">Stress response</keyword>
<dbReference type="GO" id="GO:0140664">
    <property type="term" value="F:ATP-dependent DNA damage sensor activity"/>
    <property type="evidence" value="ECO:0007669"/>
    <property type="project" value="InterPro"/>
</dbReference>
<dbReference type="InterPro" id="IPR027417">
    <property type="entry name" value="P-loop_NTPase"/>
</dbReference>
<dbReference type="GO" id="GO:0003684">
    <property type="term" value="F:damaged DNA binding"/>
    <property type="evidence" value="ECO:0007669"/>
    <property type="project" value="InterPro"/>
</dbReference>
<dbReference type="PROSITE" id="PS50162">
    <property type="entry name" value="RECA_2"/>
    <property type="match status" value="1"/>
</dbReference>
<keyword evidence="1 11" id="KW-0479">Metal-binding</keyword>
<dbReference type="RefSeq" id="WP_057953408.1">
    <property type="nucleotide sequence ID" value="NZ_CP013118.1"/>
</dbReference>
<feature type="domain" description="RecA family profile 1" evidence="14">
    <location>
        <begin position="69"/>
        <end position="216"/>
    </location>
</feature>
<dbReference type="InterPro" id="IPR020568">
    <property type="entry name" value="Ribosomal_Su5_D2-typ_SF"/>
</dbReference>
<dbReference type="Proteomes" id="UP000064893">
    <property type="component" value="Chromosome"/>
</dbReference>
<dbReference type="HAMAP" id="MF_01498">
    <property type="entry name" value="RadA_bact"/>
    <property type="match status" value="1"/>
</dbReference>
<dbReference type="InterPro" id="IPR020588">
    <property type="entry name" value="RecA_ATP-bd"/>
</dbReference>
<comment type="function">
    <text evidence="13">DNA-dependent ATPase involved in processing of recombination intermediates, plays a role in repairing DNA breaks. Stimulates the branch migration of RecA-mediated strand transfer reactions, allowing the 3' invading strand to extend heteroduplex DNA faster. Binds ssDNA in the presence of ADP but not other nucleotides, has ATPase activity that is stimulated by ssDNA and various branched DNA structures, but inhibited by SSB. Does not have RecA's homology-searching function.</text>
</comment>
<dbReference type="CDD" id="cd01121">
    <property type="entry name" value="RadA_SMS_N"/>
    <property type="match status" value="1"/>
</dbReference>
<keyword evidence="6 13" id="KW-0862">Zinc</keyword>
<dbReference type="PRINTS" id="PR01874">
    <property type="entry name" value="DNAREPAIRADA"/>
</dbReference>
<evidence type="ECO:0000256" key="10">
    <source>
        <dbReference type="ARBA" id="ARBA00023204"/>
    </source>
</evidence>
<dbReference type="GO" id="GO:0005829">
    <property type="term" value="C:cytosol"/>
    <property type="evidence" value="ECO:0007669"/>
    <property type="project" value="TreeGrafter"/>
</dbReference>
<feature type="binding site" evidence="11">
    <location>
        <begin position="98"/>
        <end position="105"/>
    </location>
    <ligand>
        <name>ATP</name>
        <dbReference type="ChEBI" id="CHEBI:30616"/>
    </ligand>
</feature>
<dbReference type="SUPFAM" id="SSF52540">
    <property type="entry name" value="P-loop containing nucleoside triphosphate hydrolases"/>
    <property type="match status" value="1"/>
</dbReference>
<evidence type="ECO:0000256" key="5">
    <source>
        <dbReference type="ARBA" id="ARBA00022801"/>
    </source>
</evidence>
<dbReference type="GO" id="GO:0000725">
    <property type="term" value="P:recombinational repair"/>
    <property type="evidence" value="ECO:0007669"/>
    <property type="project" value="UniProtKB-UniRule"/>
</dbReference>
<dbReference type="InterPro" id="IPR014721">
    <property type="entry name" value="Ribsml_uS5_D2-typ_fold_subgr"/>
</dbReference>
<evidence type="ECO:0000256" key="3">
    <source>
        <dbReference type="ARBA" id="ARBA00022763"/>
    </source>
</evidence>
<comment type="function">
    <text evidence="11">Plays a role in repairing double-strand DNA breaks, probably involving stabilizing or processing branched DNA or blocked replication forks.</text>
</comment>
<evidence type="ECO:0000256" key="2">
    <source>
        <dbReference type="ARBA" id="ARBA00022741"/>
    </source>
</evidence>
<accession>A0A0S2I1T0</accession>
<dbReference type="NCBIfam" id="TIGR00416">
    <property type="entry name" value="sms"/>
    <property type="match status" value="1"/>
</dbReference>
<comment type="domain">
    <text evidence="11">The middle region has homology to RecA with ATPase motifs including the RadA KNRFG motif, while the C-terminus is homologous to Lon protease.</text>
</comment>